<comment type="catalytic activity">
    <reaction evidence="1">
        <text>Hydrolysis of terminal, non-reducing beta-D-mannose residues in beta-D-mannosides.</text>
        <dbReference type="EC" id="3.2.1.25"/>
    </reaction>
</comment>
<proteinExistence type="predicted"/>
<evidence type="ECO:0000313" key="10">
    <source>
        <dbReference type="Proteomes" id="UP000243579"/>
    </source>
</evidence>
<dbReference type="Gene3D" id="2.60.40.10">
    <property type="entry name" value="Immunoglobulins"/>
    <property type="match status" value="2"/>
</dbReference>
<dbReference type="InterPro" id="IPR013783">
    <property type="entry name" value="Ig-like_fold"/>
</dbReference>
<evidence type="ECO:0000313" key="9">
    <source>
        <dbReference type="EMBL" id="OQR96550.1"/>
    </source>
</evidence>
<name>A0A1V9ZFE4_ACHHY</name>
<dbReference type="SUPFAM" id="SSF49785">
    <property type="entry name" value="Galactose-binding domain-like"/>
    <property type="match status" value="1"/>
</dbReference>
<dbReference type="FunFam" id="3.20.20.80:FF:000050">
    <property type="entry name" value="Beta-mannosidase B"/>
    <property type="match status" value="1"/>
</dbReference>
<evidence type="ECO:0000256" key="2">
    <source>
        <dbReference type="ARBA" id="ARBA00012754"/>
    </source>
</evidence>
<evidence type="ECO:0000259" key="7">
    <source>
        <dbReference type="Pfam" id="PF17753"/>
    </source>
</evidence>
<dbReference type="InterPro" id="IPR006102">
    <property type="entry name" value="Ig-like_GH2"/>
</dbReference>
<feature type="domain" description="Beta-mannosidase-like galactose-binding" evidence="8">
    <location>
        <begin position="47"/>
        <end position="215"/>
    </location>
</feature>
<dbReference type="InterPro" id="IPR017853">
    <property type="entry name" value="GH"/>
</dbReference>
<dbReference type="OrthoDB" id="2866996at2759"/>
<dbReference type="EMBL" id="JNBR01000141">
    <property type="protein sequence ID" value="OQR96550.1"/>
    <property type="molecule type" value="Genomic_DNA"/>
</dbReference>
<dbReference type="GO" id="GO:0006516">
    <property type="term" value="P:glycoprotein catabolic process"/>
    <property type="evidence" value="ECO:0007669"/>
    <property type="project" value="TreeGrafter"/>
</dbReference>
<dbReference type="Gene3D" id="2.60.120.260">
    <property type="entry name" value="Galactose-binding domain-like"/>
    <property type="match status" value="1"/>
</dbReference>
<comment type="caution">
    <text evidence="9">The sequence shown here is derived from an EMBL/GenBank/DDBJ whole genome shotgun (WGS) entry which is preliminary data.</text>
</comment>
<evidence type="ECO:0000256" key="3">
    <source>
        <dbReference type="ARBA" id="ARBA00022801"/>
    </source>
</evidence>
<evidence type="ECO:0000259" key="6">
    <source>
        <dbReference type="Pfam" id="PF00703"/>
    </source>
</evidence>
<accession>A0A1V9ZFE4</accession>
<dbReference type="InterPro" id="IPR041625">
    <property type="entry name" value="Beta-mannosidase_Ig"/>
</dbReference>
<evidence type="ECO:0000259" key="8">
    <source>
        <dbReference type="Pfam" id="PF22666"/>
    </source>
</evidence>
<sequence>MGVGILAPLTVLAVFGMVPWLLAIPALPQLPTSSALTPADVLWLTDWKLRSQNGSIAVAVHGPGTTHTHLLDAGVIASPHDRFNEHALRWVATEAWTYETTFYAAANCPCRLRAPIIDGPATVRVNDHHVATTTNSFLAYDFDITPYILAGANKLTIAFEPPLLFAERKARAYPYYVPATVNPNTWAEPTHRSFIRKAGCDFGWDWGPAFVSVGLPAPVSIHFPAPVCSARLDEYSIDQKHSCDYGRAYLTFHIFVSGTCNEPVTIEVWVNNASVAVVKSINTSHVQAKYTMEAPSLWWPHGYGTPYLYSLELVLATASGRRLDCRRGKFGVRSVELDQAPLDDGHAFGLVVNGRPVLARGANWVPADAFPSRVTRATLANLLSSATAVHMNMVRVWGGGRYEVADFYELCDEFGLLVWQEFMFACAAYPRDATFLASVAQEVAFQVRRLAKYTSVVVWGGNNENEAIMDQFAAGAFMPPSEPFNRDRAVTDYVKVFVDTVVPAVQAADTAGRPIVDTSPSNGLLSTTPYVKRWGNTSSPYDGDVHYYNVARDCMDWTQYPPARFVSEFGFQSMPSLAAWQRVSGSEDWASAAAIRTFMAFRQRSPNGTAHIQHQLDVHFRPLPPQGSVVADVAAYTWLTQVQQGLCYATAIGTWRRQGVRGVLYWQLNDVWVGPSWSSIEADGRWKALHAMVAAPFAPQAAVVHEAAGAVVVSILSDRPASVRVAVELRRFVKAAVVLDVHHASLSLVADVPAVAWTTDDTDTYLAAHGCDAAACFLCVSSPAFADTFHFFRPFKDLAMVPSPVATSVAAVSPTEWSVVVSAAGPVALFVTLDAGGEGRWSDNVFHVLPGRNRSVTLTLATARTPRVTVTSLQGWYNVGAKAPTT</sequence>
<dbReference type="PANTHER" id="PTHR43730:SF1">
    <property type="entry name" value="BETA-MANNOSIDASE"/>
    <property type="match status" value="1"/>
</dbReference>
<evidence type="ECO:0000256" key="5">
    <source>
        <dbReference type="ARBA" id="ARBA00023295"/>
    </source>
</evidence>
<feature type="domain" description="Beta-mannosidase Ig-fold" evidence="7">
    <location>
        <begin position="814"/>
        <end position="874"/>
    </location>
</feature>
<evidence type="ECO:0000256" key="4">
    <source>
        <dbReference type="ARBA" id="ARBA00023180"/>
    </source>
</evidence>
<dbReference type="Pfam" id="PF17753">
    <property type="entry name" value="Ig_mannosidase"/>
    <property type="match status" value="1"/>
</dbReference>
<keyword evidence="10" id="KW-1185">Reference proteome</keyword>
<dbReference type="Proteomes" id="UP000243579">
    <property type="component" value="Unassembled WGS sequence"/>
</dbReference>
<dbReference type="GO" id="GO:0005975">
    <property type="term" value="P:carbohydrate metabolic process"/>
    <property type="evidence" value="ECO:0007669"/>
    <property type="project" value="InterPro"/>
</dbReference>
<dbReference type="Pfam" id="PF22666">
    <property type="entry name" value="Glyco_hydro_2_N2"/>
    <property type="match status" value="1"/>
</dbReference>
<dbReference type="SUPFAM" id="SSF51445">
    <property type="entry name" value="(Trans)glycosidases"/>
    <property type="match status" value="1"/>
</dbReference>
<dbReference type="InterPro" id="IPR050887">
    <property type="entry name" value="Beta-mannosidase_GH2"/>
</dbReference>
<protein>
    <recommendedName>
        <fullName evidence="2">beta-mannosidase</fullName>
        <ecNumber evidence="2">3.2.1.25</ecNumber>
    </recommendedName>
</protein>
<dbReference type="SUPFAM" id="SSF49303">
    <property type="entry name" value="beta-Galactosidase/glucuronidase domain"/>
    <property type="match status" value="2"/>
</dbReference>
<reference evidence="9 10" key="1">
    <citation type="journal article" date="2014" name="Genome Biol. Evol.">
        <title>The secreted proteins of Achlya hypogyna and Thraustotheca clavata identify the ancestral oomycete secretome and reveal gene acquisitions by horizontal gene transfer.</title>
        <authorList>
            <person name="Misner I."/>
            <person name="Blouin N."/>
            <person name="Leonard G."/>
            <person name="Richards T.A."/>
            <person name="Lane C.E."/>
        </authorList>
    </citation>
    <scope>NUCLEOTIDE SEQUENCE [LARGE SCALE GENOMIC DNA]</scope>
    <source>
        <strain evidence="9 10">ATCC 48635</strain>
    </source>
</reference>
<keyword evidence="5" id="KW-0326">Glycosidase</keyword>
<dbReference type="GO" id="GO:0004567">
    <property type="term" value="F:beta-mannosidase activity"/>
    <property type="evidence" value="ECO:0007669"/>
    <property type="project" value="UniProtKB-EC"/>
</dbReference>
<dbReference type="Pfam" id="PF00703">
    <property type="entry name" value="Glyco_hydro_2"/>
    <property type="match status" value="1"/>
</dbReference>
<feature type="domain" description="Glycoside hydrolase family 2 immunoglobulin-like beta-sandwich" evidence="6">
    <location>
        <begin position="231"/>
        <end position="333"/>
    </location>
</feature>
<keyword evidence="3" id="KW-0378">Hydrolase</keyword>
<dbReference type="InterPro" id="IPR054593">
    <property type="entry name" value="Beta-mannosidase-like_N2"/>
</dbReference>
<dbReference type="InterPro" id="IPR036156">
    <property type="entry name" value="Beta-gal/glucu_dom_sf"/>
</dbReference>
<keyword evidence="4" id="KW-0325">Glycoprotein</keyword>
<dbReference type="EC" id="3.2.1.25" evidence="2"/>
<dbReference type="PANTHER" id="PTHR43730">
    <property type="entry name" value="BETA-MANNOSIDASE"/>
    <property type="match status" value="1"/>
</dbReference>
<gene>
    <name evidence="9" type="ORF">ACHHYP_15403</name>
</gene>
<dbReference type="InterPro" id="IPR008979">
    <property type="entry name" value="Galactose-bd-like_sf"/>
</dbReference>
<dbReference type="Gene3D" id="3.20.20.80">
    <property type="entry name" value="Glycosidases"/>
    <property type="match status" value="1"/>
</dbReference>
<dbReference type="AlphaFoldDB" id="A0A1V9ZFE4"/>
<evidence type="ECO:0000256" key="1">
    <source>
        <dbReference type="ARBA" id="ARBA00000829"/>
    </source>
</evidence>
<dbReference type="STRING" id="1202772.A0A1V9ZFE4"/>
<organism evidence="9 10">
    <name type="scientific">Achlya hypogyna</name>
    <name type="common">Oomycete</name>
    <name type="synonym">Protoachlya hypogyna</name>
    <dbReference type="NCBI Taxonomy" id="1202772"/>
    <lineage>
        <taxon>Eukaryota</taxon>
        <taxon>Sar</taxon>
        <taxon>Stramenopiles</taxon>
        <taxon>Oomycota</taxon>
        <taxon>Saprolegniomycetes</taxon>
        <taxon>Saprolegniales</taxon>
        <taxon>Achlyaceae</taxon>
        <taxon>Achlya</taxon>
    </lineage>
</organism>